<feature type="region of interest" description="Disordered" evidence="1">
    <location>
        <begin position="1"/>
        <end position="133"/>
    </location>
</feature>
<dbReference type="RefSeq" id="WP_203855699.1">
    <property type="nucleotide sequence ID" value="NZ_BAAAZQ010000002.1"/>
</dbReference>
<feature type="compositionally biased region" description="Basic and acidic residues" evidence="1">
    <location>
        <begin position="36"/>
        <end position="58"/>
    </location>
</feature>
<name>A0ABQ4EH51_9ACTN</name>
<evidence type="ECO:0000313" key="2">
    <source>
        <dbReference type="EMBL" id="GIG94041.1"/>
    </source>
</evidence>
<evidence type="ECO:0008006" key="4">
    <source>
        <dbReference type="Google" id="ProtNLM"/>
    </source>
</evidence>
<dbReference type="Proteomes" id="UP000621500">
    <property type="component" value="Unassembled WGS sequence"/>
</dbReference>
<accession>A0ABQ4EH51</accession>
<organism evidence="2 3">
    <name type="scientific">Plantactinospora mayteni</name>
    <dbReference type="NCBI Taxonomy" id="566021"/>
    <lineage>
        <taxon>Bacteria</taxon>
        <taxon>Bacillati</taxon>
        <taxon>Actinomycetota</taxon>
        <taxon>Actinomycetes</taxon>
        <taxon>Micromonosporales</taxon>
        <taxon>Micromonosporaceae</taxon>
        <taxon>Plantactinospora</taxon>
    </lineage>
</organism>
<feature type="compositionally biased region" description="Polar residues" evidence="1">
    <location>
        <begin position="113"/>
        <end position="133"/>
    </location>
</feature>
<gene>
    <name evidence="2" type="ORF">Pma05_06140</name>
</gene>
<protein>
    <recommendedName>
        <fullName evidence="4">Phosphatidylethanolamine-binding protein</fullName>
    </recommendedName>
</protein>
<feature type="compositionally biased region" description="Low complexity" evidence="1">
    <location>
        <begin position="99"/>
        <end position="108"/>
    </location>
</feature>
<reference evidence="2 3" key="1">
    <citation type="submission" date="2021-01" db="EMBL/GenBank/DDBJ databases">
        <title>Whole genome shotgun sequence of Plantactinospora mayteni NBRC 109088.</title>
        <authorList>
            <person name="Komaki H."/>
            <person name="Tamura T."/>
        </authorList>
    </citation>
    <scope>NUCLEOTIDE SEQUENCE [LARGE SCALE GENOMIC DNA]</scope>
    <source>
        <strain evidence="2 3">NBRC 109088</strain>
    </source>
</reference>
<dbReference type="EMBL" id="BONX01000003">
    <property type="protein sequence ID" value="GIG94041.1"/>
    <property type="molecule type" value="Genomic_DNA"/>
</dbReference>
<evidence type="ECO:0000313" key="3">
    <source>
        <dbReference type="Proteomes" id="UP000621500"/>
    </source>
</evidence>
<proteinExistence type="predicted"/>
<feature type="compositionally biased region" description="Basic and acidic residues" evidence="1">
    <location>
        <begin position="1"/>
        <end position="19"/>
    </location>
</feature>
<sequence>MRGEDELRESARRTEDRIGRGKYGPGAVEEVSLPVDEGREAHERDIEDPADRARDPDVLRNGGPTRNRGVSTTTGTDRRAGSANVRRQPRRPGRKVAPTTTGDATTGGINPSAAGSTSDASGQAGQIGNFTDK</sequence>
<comment type="caution">
    <text evidence="2">The sequence shown here is derived from an EMBL/GenBank/DDBJ whole genome shotgun (WGS) entry which is preliminary data.</text>
</comment>
<keyword evidence="3" id="KW-1185">Reference proteome</keyword>
<evidence type="ECO:0000256" key="1">
    <source>
        <dbReference type="SAM" id="MobiDB-lite"/>
    </source>
</evidence>